<feature type="region of interest" description="Disordered" evidence="1">
    <location>
        <begin position="190"/>
        <end position="215"/>
    </location>
</feature>
<name>A0A2T1E7I7_9CYAN</name>
<dbReference type="OrthoDB" id="425592at2"/>
<dbReference type="Proteomes" id="UP000239576">
    <property type="component" value="Unassembled WGS sequence"/>
</dbReference>
<protein>
    <submittedName>
        <fullName evidence="2">Uncharacterized protein</fullName>
    </submittedName>
</protein>
<keyword evidence="3" id="KW-1185">Reference proteome</keyword>
<proteinExistence type="predicted"/>
<gene>
    <name evidence="2" type="ORF">C7B82_12715</name>
</gene>
<accession>A0A2T1E7I7</accession>
<dbReference type="RefSeq" id="WP_106256670.1">
    <property type="nucleotide sequence ID" value="NZ_CAWNSW010000066.1"/>
</dbReference>
<organism evidence="2 3">
    <name type="scientific">Stenomitos frigidus ULC18</name>
    <dbReference type="NCBI Taxonomy" id="2107698"/>
    <lineage>
        <taxon>Bacteria</taxon>
        <taxon>Bacillati</taxon>
        <taxon>Cyanobacteriota</taxon>
        <taxon>Cyanophyceae</taxon>
        <taxon>Leptolyngbyales</taxon>
        <taxon>Leptolyngbyaceae</taxon>
        <taxon>Stenomitos</taxon>
    </lineage>
</organism>
<feature type="region of interest" description="Disordered" evidence="1">
    <location>
        <begin position="395"/>
        <end position="418"/>
    </location>
</feature>
<dbReference type="AlphaFoldDB" id="A0A2T1E7I7"/>
<evidence type="ECO:0000313" key="2">
    <source>
        <dbReference type="EMBL" id="PSB28712.1"/>
    </source>
</evidence>
<reference evidence="2 3" key="2">
    <citation type="submission" date="2018-03" db="EMBL/GenBank/DDBJ databases">
        <title>The ancient ancestry and fast evolution of plastids.</title>
        <authorList>
            <person name="Moore K.R."/>
            <person name="Magnabosco C."/>
            <person name="Momper L."/>
            <person name="Gold D.A."/>
            <person name="Bosak T."/>
            <person name="Fournier G.P."/>
        </authorList>
    </citation>
    <scope>NUCLEOTIDE SEQUENCE [LARGE SCALE GENOMIC DNA]</scope>
    <source>
        <strain evidence="2 3">ULC18</strain>
    </source>
</reference>
<sequence length="430" mass="48076">MLTNAGFKLKPGQLERFPNPKPYSESPSLYAGHRLPLQAGSYLLNHDYQPIYGEQTTFVQRWQFAQHRNPIDQRTLKRVLQQTKRQRYKLSGKAEKFLHDLNTEVLAGWSDAGQTNYLLGRIAMREYIFGHVQRGGEPLAGADLAAAICEVARSLSGFEAYCHHQTDLEPRAMFYARSIQSSRYYPFGSKHQAKASPLPERLEPPKPNWNQEQSQAARDRIQTALSDLQQRQTLPATITARRHAIRTYGIGNQTLDKYKELWHPNHLKPLSDKEYNPIQSLAIQAETLELRQGGEYHPIDTNKLMPIAAAPQGQAAGSLEVGLGWGLSTGAPAAAADQKSERAEKQLVKMQVWLESEDPILVAEAQQFFTVQAQKDEVSLGSTDGVTLEQREGCANEEAGMPGGFGRSHPQRRGGKSALQEIRQLSVVSQ</sequence>
<evidence type="ECO:0000256" key="1">
    <source>
        <dbReference type="SAM" id="MobiDB-lite"/>
    </source>
</evidence>
<evidence type="ECO:0000313" key="3">
    <source>
        <dbReference type="Proteomes" id="UP000239576"/>
    </source>
</evidence>
<comment type="caution">
    <text evidence="2">The sequence shown here is derived from an EMBL/GenBank/DDBJ whole genome shotgun (WGS) entry which is preliminary data.</text>
</comment>
<reference evidence="3" key="1">
    <citation type="submission" date="2018-02" db="EMBL/GenBank/DDBJ databases">
        <authorList>
            <person name="Moore K."/>
            <person name="Momper L."/>
        </authorList>
    </citation>
    <scope>NUCLEOTIDE SEQUENCE [LARGE SCALE GENOMIC DNA]</scope>
    <source>
        <strain evidence="3">ULC18</strain>
    </source>
</reference>
<dbReference type="EMBL" id="PVWK01000075">
    <property type="protein sequence ID" value="PSB28712.1"/>
    <property type="molecule type" value="Genomic_DNA"/>
</dbReference>